<dbReference type="SUPFAM" id="SSF57586">
    <property type="entry name" value="TNF receptor-like"/>
    <property type="match status" value="3"/>
</dbReference>
<accession>A0A1V4KNT4</accession>
<comment type="caution">
    <text evidence="1">Lacks conserved residue(s) required for the propagation of feature annotation.</text>
</comment>
<dbReference type="GO" id="GO:0005031">
    <property type="term" value="F:tumor necrosis factor receptor activity"/>
    <property type="evidence" value="ECO:0007669"/>
    <property type="project" value="InterPro"/>
</dbReference>
<protein>
    <submittedName>
        <fullName evidence="5">Tumor necrosis factor receptor superfamily member 4</fullName>
    </submittedName>
</protein>
<comment type="caution">
    <text evidence="5">The sequence shown here is derived from an EMBL/GenBank/DDBJ whole genome shotgun (WGS) entry which is preliminary data.</text>
</comment>
<keyword evidence="2" id="KW-0472">Membrane</keyword>
<dbReference type="EMBL" id="LSYS01002427">
    <property type="protein sequence ID" value="OPJ86094.1"/>
    <property type="molecule type" value="Genomic_DNA"/>
</dbReference>
<keyword evidence="1" id="KW-1015">Disulfide bond</keyword>
<dbReference type="InterPro" id="IPR020445">
    <property type="entry name" value="TNFR_4"/>
</dbReference>
<evidence type="ECO:0000256" key="3">
    <source>
        <dbReference type="SAM" id="SignalP"/>
    </source>
</evidence>
<dbReference type="PANTHER" id="PTHR47881">
    <property type="entry name" value="TUMOR NECROSIS FACTOR RECEPTOR SUBFAMILY MEMBER 4"/>
    <property type="match status" value="1"/>
</dbReference>
<dbReference type="OrthoDB" id="9950067at2759"/>
<proteinExistence type="predicted"/>
<evidence type="ECO:0000259" key="4">
    <source>
        <dbReference type="PROSITE" id="PS50050"/>
    </source>
</evidence>
<evidence type="ECO:0000313" key="5">
    <source>
        <dbReference type="EMBL" id="OPJ86094.1"/>
    </source>
</evidence>
<feature type="chain" id="PRO_5012460546" evidence="3">
    <location>
        <begin position="28"/>
        <end position="285"/>
    </location>
</feature>
<organism evidence="5 6">
    <name type="scientific">Patagioenas fasciata monilis</name>
    <dbReference type="NCBI Taxonomy" id="372326"/>
    <lineage>
        <taxon>Eukaryota</taxon>
        <taxon>Metazoa</taxon>
        <taxon>Chordata</taxon>
        <taxon>Craniata</taxon>
        <taxon>Vertebrata</taxon>
        <taxon>Euteleostomi</taxon>
        <taxon>Archelosauria</taxon>
        <taxon>Archosauria</taxon>
        <taxon>Dinosauria</taxon>
        <taxon>Saurischia</taxon>
        <taxon>Theropoda</taxon>
        <taxon>Coelurosauria</taxon>
        <taxon>Aves</taxon>
        <taxon>Neognathae</taxon>
        <taxon>Neoaves</taxon>
        <taxon>Columbimorphae</taxon>
        <taxon>Columbiformes</taxon>
        <taxon>Columbidae</taxon>
        <taxon>Patagioenas</taxon>
    </lineage>
</organism>
<feature type="disulfide bond" evidence="1">
    <location>
        <begin position="45"/>
        <end position="63"/>
    </location>
</feature>
<keyword evidence="2" id="KW-1133">Transmembrane helix</keyword>
<gene>
    <name evidence="5" type="primary">TNFRSF4</name>
    <name evidence="5" type="ORF">AV530_011282</name>
</gene>
<feature type="domain" description="TNFR-Cys" evidence="4">
    <location>
        <begin position="29"/>
        <end position="63"/>
    </location>
</feature>
<evidence type="ECO:0000313" key="6">
    <source>
        <dbReference type="Proteomes" id="UP000190648"/>
    </source>
</evidence>
<dbReference type="InterPro" id="IPR001368">
    <property type="entry name" value="TNFR/NGFR_Cys_rich_reg"/>
</dbReference>
<keyword evidence="5" id="KW-0675">Receptor</keyword>
<sequence length="285" mass="30940">MVAVGFYLHFPTALFLLLAVAVTYCLGLKCKEHQYPFGEKCCNDCAPGERMTDRCTATADTVCVPCQDQFFSSEHHHSFCNSCTICQTWKGSVELKKCEKTSDRLCMCRAGYMPVAGHKLGSVCTPCPEGSYSIGRNENCQPWTNCSILGKTTLRPGTKTADAVCSNHVPQAATSPSAAPASNLSTTAHSINTSTVKFSLSRPSVVPFLCSDTNSATATNWGSLSLILICLTLLMVSGMSILLLIIQAAKKGTKRKPCKNNHQERSFRIPIQEEHVDSNSSLIKN</sequence>
<keyword evidence="3" id="KW-0732">Signal</keyword>
<feature type="repeat" description="TNFR-Cys" evidence="1">
    <location>
        <begin position="65"/>
        <end position="106"/>
    </location>
</feature>
<dbReference type="SMART" id="SM00208">
    <property type="entry name" value="TNFR"/>
    <property type="match status" value="3"/>
</dbReference>
<name>A0A1V4KNT4_PATFA</name>
<evidence type="ECO:0000256" key="1">
    <source>
        <dbReference type="PROSITE-ProRule" id="PRU00206"/>
    </source>
</evidence>
<dbReference type="PROSITE" id="PS50050">
    <property type="entry name" value="TNFR_NGFR_2"/>
    <property type="match status" value="2"/>
</dbReference>
<dbReference type="PROSITE" id="PS00652">
    <property type="entry name" value="TNFR_NGFR_1"/>
    <property type="match status" value="1"/>
</dbReference>
<feature type="domain" description="TNFR-Cys" evidence="4">
    <location>
        <begin position="65"/>
        <end position="106"/>
    </location>
</feature>
<keyword evidence="6" id="KW-1185">Reference proteome</keyword>
<keyword evidence="2" id="KW-0812">Transmembrane</keyword>
<dbReference type="AlphaFoldDB" id="A0A1V4KNT4"/>
<dbReference type="Proteomes" id="UP000190648">
    <property type="component" value="Unassembled WGS sequence"/>
</dbReference>
<dbReference type="Pfam" id="PF00020">
    <property type="entry name" value="TNFR_c6"/>
    <property type="match status" value="2"/>
</dbReference>
<dbReference type="Gene3D" id="2.10.50.10">
    <property type="entry name" value="Tumor Necrosis Factor Receptor, subunit A, domain 2"/>
    <property type="match status" value="2"/>
</dbReference>
<dbReference type="PANTHER" id="PTHR47881:SF1">
    <property type="entry name" value="TUMOR NECROSIS FACTOR RECEPTOR SUPERFAMILY MEMBER 4"/>
    <property type="match status" value="1"/>
</dbReference>
<feature type="repeat" description="TNFR-Cys" evidence="1">
    <location>
        <begin position="29"/>
        <end position="63"/>
    </location>
</feature>
<dbReference type="CDD" id="cd13406">
    <property type="entry name" value="TNFRSF4"/>
    <property type="match status" value="1"/>
</dbReference>
<dbReference type="STRING" id="372326.A0A1V4KNT4"/>
<feature type="transmembrane region" description="Helical" evidence="2">
    <location>
        <begin position="221"/>
        <end position="246"/>
    </location>
</feature>
<feature type="disulfide bond" evidence="1">
    <location>
        <begin position="42"/>
        <end position="55"/>
    </location>
</feature>
<dbReference type="GO" id="GO:0006954">
    <property type="term" value="P:inflammatory response"/>
    <property type="evidence" value="ECO:0007669"/>
    <property type="project" value="InterPro"/>
</dbReference>
<reference evidence="5 6" key="1">
    <citation type="submission" date="2016-02" db="EMBL/GenBank/DDBJ databases">
        <title>Band-tailed pigeon sequencing and assembly.</title>
        <authorList>
            <person name="Soares A.E."/>
            <person name="Novak B.J."/>
            <person name="Rice E.S."/>
            <person name="O'Connell B."/>
            <person name="Chang D."/>
            <person name="Weber S."/>
            <person name="Shapiro B."/>
        </authorList>
    </citation>
    <scope>NUCLEOTIDE SEQUENCE [LARGE SCALE GENOMIC DNA]</scope>
    <source>
        <strain evidence="5">BTP2013</strain>
        <tissue evidence="5">Blood</tissue>
    </source>
</reference>
<feature type="signal peptide" evidence="3">
    <location>
        <begin position="1"/>
        <end position="27"/>
    </location>
</feature>
<dbReference type="InterPro" id="IPR034022">
    <property type="entry name" value="TNFRSF4_N"/>
</dbReference>
<evidence type="ECO:0000256" key="2">
    <source>
        <dbReference type="SAM" id="Phobius"/>
    </source>
</evidence>